<reference evidence="1 2" key="1">
    <citation type="journal article" date="2013" name="PLoS Genet.">
        <title>Comparative genome structure, secondary metabolite, and effector coding capacity across Cochliobolus pathogens.</title>
        <authorList>
            <person name="Condon B.J."/>
            <person name="Leng Y."/>
            <person name="Wu D."/>
            <person name="Bushley K.E."/>
            <person name="Ohm R.A."/>
            <person name="Otillar R."/>
            <person name="Martin J."/>
            <person name="Schackwitz W."/>
            <person name="Grimwood J."/>
            <person name="MohdZainudin N."/>
            <person name="Xue C."/>
            <person name="Wang R."/>
            <person name="Manning V.A."/>
            <person name="Dhillon B."/>
            <person name="Tu Z.J."/>
            <person name="Steffenson B.J."/>
            <person name="Salamov A."/>
            <person name="Sun H."/>
            <person name="Lowry S."/>
            <person name="LaButti K."/>
            <person name="Han J."/>
            <person name="Copeland A."/>
            <person name="Lindquist E."/>
            <person name="Barry K."/>
            <person name="Schmutz J."/>
            <person name="Baker S.E."/>
            <person name="Ciuffetti L.M."/>
            <person name="Grigoriev I.V."/>
            <person name="Zhong S."/>
            <person name="Turgeon B.G."/>
        </authorList>
    </citation>
    <scope>NUCLEOTIDE SEQUENCE [LARGE SCALE GENOMIC DNA]</scope>
    <source>
        <strain evidence="1 2">FI3</strain>
    </source>
</reference>
<organism evidence="1 2">
    <name type="scientific">Bipolaris victoriae (strain FI3)</name>
    <name type="common">Victoria blight of oats agent</name>
    <name type="synonym">Cochliobolus victoriae</name>
    <dbReference type="NCBI Taxonomy" id="930091"/>
    <lineage>
        <taxon>Eukaryota</taxon>
        <taxon>Fungi</taxon>
        <taxon>Dikarya</taxon>
        <taxon>Ascomycota</taxon>
        <taxon>Pezizomycotina</taxon>
        <taxon>Dothideomycetes</taxon>
        <taxon>Pleosporomycetidae</taxon>
        <taxon>Pleosporales</taxon>
        <taxon>Pleosporineae</taxon>
        <taxon>Pleosporaceae</taxon>
        <taxon>Bipolaris</taxon>
    </lineage>
</organism>
<accession>W7DXG0</accession>
<protein>
    <submittedName>
        <fullName evidence="1">Uncharacterized protein</fullName>
    </submittedName>
</protein>
<evidence type="ECO:0000313" key="2">
    <source>
        <dbReference type="Proteomes" id="UP000054337"/>
    </source>
</evidence>
<dbReference type="RefSeq" id="XP_014550270.1">
    <property type="nucleotide sequence ID" value="XM_014694784.1"/>
</dbReference>
<dbReference type="Proteomes" id="UP000054337">
    <property type="component" value="Unassembled WGS sequence"/>
</dbReference>
<dbReference type="AlphaFoldDB" id="W7DXG0"/>
<proteinExistence type="predicted"/>
<gene>
    <name evidence="1" type="ORF">COCVIDRAFT_115906</name>
</gene>
<dbReference type="GeneID" id="26250827"/>
<dbReference type="EMBL" id="KI968906">
    <property type="protein sequence ID" value="EUN20696.1"/>
    <property type="molecule type" value="Genomic_DNA"/>
</dbReference>
<feature type="non-terminal residue" evidence="1">
    <location>
        <position position="1"/>
    </location>
</feature>
<evidence type="ECO:0000313" key="1">
    <source>
        <dbReference type="EMBL" id="EUN20696.1"/>
    </source>
</evidence>
<sequence>IEGKGKEVKWKNCHVTVIKTDSNRNKHFKSLYGRRDGSLKLYSGMSLYLAGGKFRED</sequence>
<keyword evidence="2" id="KW-1185">Reference proteome</keyword>
<name>W7DXG0_BIPV3</name>
<dbReference type="HOGENOM" id="CLU_3001900_0_0_1"/>